<keyword evidence="2 5" id="KW-1133">Transmembrane helix</keyword>
<keyword evidence="1 5" id="KW-0812">Transmembrane</keyword>
<feature type="non-terminal residue" evidence="6">
    <location>
        <position position="1"/>
    </location>
</feature>
<feature type="transmembrane region" description="Helical" evidence="5">
    <location>
        <begin position="158"/>
        <end position="179"/>
    </location>
</feature>
<dbReference type="PANTHER" id="PTHR31218">
    <property type="entry name" value="WAT1-RELATED PROTEIN"/>
    <property type="match status" value="1"/>
</dbReference>
<keyword evidence="7" id="KW-1185">Reference proteome</keyword>
<evidence type="ECO:0000256" key="2">
    <source>
        <dbReference type="ARBA" id="ARBA00022989"/>
    </source>
</evidence>
<dbReference type="GO" id="GO:0022857">
    <property type="term" value="F:transmembrane transporter activity"/>
    <property type="evidence" value="ECO:0007669"/>
    <property type="project" value="InterPro"/>
</dbReference>
<sequence>MEAKKPYVIAIVIQMIYAGLLVVSKAAFNHGMNTFFTSATVASAAYNGVPVATFCIALLFRKEVVKPRSPYGIAKLTGVAFCLAGVFVIAFYTGPALSPVNHHHAFAIHAAHGMDQRDIPHGPCRIGIVPVDRHTVHEVTCIHVHTQAGLLEEYPNKMLVTLSHIVGGLLLVGGLYSVLWGKNKEKKVALCNEAGRTEDEQNHIHAEEGKGDMEAAVEEELSKCSKGS</sequence>
<proteinExistence type="predicted"/>
<dbReference type="Gramene" id="TVU25172">
    <property type="protein sequence ID" value="TVU25172"/>
    <property type="gene ID" value="EJB05_27657"/>
</dbReference>
<feature type="transmembrane region" description="Helical" evidence="5">
    <location>
        <begin position="34"/>
        <end position="60"/>
    </location>
</feature>
<feature type="compositionally biased region" description="Basic and acidic residues" evidence="4">
    <location>
        <begin position="197"/>
        <end position="213"/>
    </location>
</feature>
<keyword evidence="3 5" id="KW-0472">Membrane</keyword>
<evidence type="ECO:0000256" key="1">
    <source>
        <dbReference type="ARBA" id="ARBA00022692"/>
    </source>
</evidence>
<dbReference type="Proteomes" id="UP000324897">
    <property type="component" value="Chromosome 2"/>
</dbReference>
<evidence type="ECO:0008006" key="8">
    <source>
        <dbReference type="Google" id="ProtNLM"/>
    </source>
</evidence>
<dbReference type="GO" id="GO:0016020">
    <property type="term" value="C:membrane"/>
    <property type="evidence" value="ECO:0007669"/>
    <property type="project" value="InterPro"/>
</dbReference>
<evidence type="ECO:0000313" key="7">
    <source>
        <dbReference type="Proteomes" id="UP000324897"/>
    </source>
</evidence>
<dbReference type="InterPro" id="IPR030184">
    <property type="entry name" value="WAT1-related"/>
</dbReference>
<reference evidence="6 7" key="1">
    <citation type="journal article" date="2019" name="Sci. Rep.">
        <title>A high-quality genome of Eragrostis curvula grass provides insights into Poaceae evolution and supports new strategies to enhance forage quality.</title>
        <authorList>
            <person name="Carballo J."/>
            <person name="Santos B.A.C.M."/>
            <person name="Zappacosta D."/>
            <person name="Garbus I."/>
            <person name="Selva J.P."/>
            <person name="Gallo C.A."/>
            <person name="Diaz A."/>
            <person name="Albertini E."/>
            <person name="Caccamo M."/>
            <person name="Echenique V."/>
        </authorList>
    </citation>
    <scope>NUCLEOTIDE SEQUENCE [LARGE SCALE GENOMIC DNA]</scope>
    <source>
        <strain evidence="7">cv. Victoria</strain>
        <tissue evidence="6">Leaf</tissue>
    </source>
</reference>
<accession>A0A5J9UN34</accession>
<feature type="transmembrane region" description="Helical" evidence="5">
    <location>
        <begin position="72"/>
        <end position="92"/>
    </location>
</feature>
<comment type="caution">
    <text evidence="6">The sequence shown here is derived from an EMBL/GenBank/DDBJ whole genome shotgun (WGS) entry which is preliminary data.</text>
</comment>
<evidence type="ECO:0000256" key="4">
    <source>
        <dbReference type="SAM" id="MobiDB-lite"/>
    </source>
</evidence>
<name>A0A5J9UN34_9POAL</name>
<gene>
    <name evidence="6" type="ORF">EJB05_27657</name>
</gene>
<feature type="region of interest" description="Disordered" evidence="4">
    <location>
        <begin position="197"/>
        <end position="228"/>
    </location>
</feature>
<dbReference type="AlphaFoldDB" id="A0A5J9UN34"/>
<feature type="transmembrane region" description="Helical" evidence="5">
    <location>
        <begin position="7"/>
        <end position="28"/>
    </location>
</feature>
<evidence type="ECO:0000256" key="5">
    <source>
        <dbReference type="SAM" id="Phobius"/>
    </source>
</evidence>
<evidence type="ECO:0000313" key="6">
    <source>
        <dbReference type="EMBL" id="TVU25172.1"/>
    </source>
</evidence>
<organism evidence="6 7">
    <name type="scientific">Eragrostis curvula</name>
    <name type="common">weeping love grass</name>
    <dbReference type="NCBI Taxonomy" id="38414"/>
    <lineage>
        <taxon>Eukaryota</taxon>
        <taxon>Viridiplantae</taxon>
        <taxon>Streptophyta</taxon>
        <taxon>Embryophyta</taxon>
        <taxon>Tracheophyta</taxon>
        <taxon>Spermatophyta</taxon>
        <taxon>Magnoliopsida</taxon>
        <taxon>Liliopsida</taxon>
        <taxon>Poales</taxon>
        <taxon>Poaceae</taxon>
        <taxon>PACMAD clade</taxon>
        <taxon>Chloridoideae</taxon>
        <taxon>Eragrostideae</taxon>
        <taxon>Eragrostidinae</taxon>
        <taxon>Eragrostis</taxon>
    </lineage>
</organism>
<evidence type="ECO:0000256" key="3">
    <source>
        <dbReference type="ARBA" id="ARBA00023136"/>
    </source>
</evidence>
<dbReference type="EMBL" id="RWGY01000013">
    <property type="protein sequence ID" value="TVU25172.1"/>
    <property type="molecule type" value="Genomic_DNA"/>
</dbReference>
<protein>
    <recommendedName>
        <fullName evidence="8">WAT1-related protein</fullName>
    </recommendedName>
</protein>